<sequence>MLFNVTIFAAISALCTTAALHSWAGEAYLIRPLLKYRGNRVLENHLARSVLRFAWHITSFFWLILAGFLYATAFHPQALVPILLVTIGSSFLAVGVFSLAFSKGRHIGWPLLVLTGALTLMAFRLA</sequence>
<keyword evidence="1" id="KW-0812">Transmembrane</keyword>
<reference evidence="2" key="1">
    <citation type="journal article" date="2014" name="Int. J. Syst. Evol. Microbiol.">
        <title>Complete genome of a new Firmicutes species belonging to the dominant human colonic microbiota ('Ruminococcus bicirculans') reveals two chromosomes and a selective capacity to utilize plant glucans.</title>
        <authorList>
            <consortium name="NISC Comparative Sequencing Program"/>
            <person name="Wegmann U."/>
            <person name="Louis P."/>
            <person name="Goesmann A."/>
            <person name="Henrissat B."/>
            <person name="Duncan S.H."/>
            <person name="Flint H.J."/>
        </authorList>
    </citation>
    <scope>NUCLEOTIDE SEQUENCE</scope>
    <source>
        <strain evidence="2">NBRC 109915</strain>
    </source>
</reference>
<feature type="transmembrane region" description="Helical" evidence="1">
    <location>
        <begin position="107"/>
        <end position="125"/>
    </location>
</feature>
<name>A0ABQ5VGU4_9RHOB</name>
<feature type="transmembrane region" description="Helical" evidence="1">
    <location>
        <begin position="51"/>
        <end position="71"/>
    </location>
</feature>
<reference evidence="2" key="2">
    <citation type="submission" date="2023-01" db="EMBL/GenBank/DDBJ databases">
        <title>Draft genome sequence of Sulfitobacter pacificus strain NBRC 109915.</title>
        <authorList>
            <person name="Sun Q."/>
            <person name="Mori K."/>
        </authorList>
    </citation>
    <scope>NUCLEOTIDE SEQUENCE</scope>
    <source>
        <strain evidence="2">NBRC 109915</strain>
    </source>
</reference>
<comment type="caution">
    <text evidence="2">The sequence shown here is derived from an EMBL/GenBank/DDBJ whole genome shotgun (WGS) entry which is preliminary data.</text>
</comment>
<keyword evidence="3" id="KW-1185">Reference proteome</keyword>
<accession>A0ABQ5VGU4</accession>
<proteinExistence type="predicted"/>
<evidence type="ECO:0000313" key="3">
    <source>
        <dbReference type="Proteomes" id="UP001161388"/>
    </source>
</evidence>
<evidence type="ECO:0000256" key="1">
    <source>
        <dbReference type="SAM" id="Phobius"/>
    </source>
</evidence>
<organism evidence="2 3">
    <name type="scientific">Sulfitobacter pacificus</name>
    <dbReference type="NCBI Taxonomy" id="1499314"/>
    <lineage>
        <taxon>Bacteria</taxon>
        <taxon>Pseudomonadati</taxon>
        <taxon>Pseudomonadota</taxon>
        <taxon>Alphaproteobacteria</taxon>
        <taxon>Rhodobacterales</taxon>
        <taxon>Roseobacteraceae</taxon>
        <taxon>Sulfitobacter</taxon>
    </lineage>
</organism>
<dbReference type="RefSeq" id="WP_284371349.1">
    <property type="nucleotide sequence ID" value="NZ_BSNL01000001.1"/>
</dbReference>
<evidence type="ECO:0000313" key="2">
    <source>
        <dbReference type="EMBL" id="GLQ26304.1"/>
    </source>
</evidence>
<gene>
    <name evidence="2" type="ORF">GCM10007927_11070</name>
</gene>
<dbReference type="EMBL" id="BSNL01000001">
    <property type="protein sequence ID" value="GLQ26304.1"/>
    <property type="molecule type" value="Genomic_DNA"/>
</dbReference>
<keyword evidence="1" id="KW-0472">Membrane</keyword>
<evidence type="ECO:0008006" key="4">
    <source>
        <dbReference type="Google" id="ProtNLM"/>
    </source>
</evidence>
<protein>
    <recommendedName>
        <fullName evidence="4">DUF3325 domain-containing protein</fullName>
    </recommendedName>
</protein>
<dbReference type="Proteomes" id="UP001161388">
    <property type="component" value="Unassembled WGS sequence"/>
</dbReference>
<feature type="transmembrane region" description="Helical" evidence="1">
    <location>
        <begin position="78"/>
        <end position="101"/>
    </location>
</feature>
<keyword evidence="1" id="KW-1133">Transmembrane helix</keyword>